<feature type="transmembrane region" description="Helical" evidence="1">
    <location>
        <begin position="63"/>
        <end position="81"/>
    </location>
</feature>
<dbReference type="AlphaFoldDB" id="A0A8X8BBN0"/>
<accession>A0A8X8BBN0</accession>
<sequence>MEQLDSHKTWLDTLELEMMSKLDAHMSKMAQAMDAATGQMKVYMDETLISNINTAQLRDNGPLPNFVVAVAIVGAITCLYWKLL</sequence>
<keyword evidence="1" id="KW-0812">Transmembrane</keyword>
<evidence type="ECO:0000313" key="3">
    <source>
        <dbReference type="Proteomes" id="UP000886595"/>
    </source>
</evidence>
<evidence type="ECO:0000256" key="1">
    <source>
        <dbReference type="SAM" id="Phobius"/>
    </source>
</evidence>
<reference evidence="2 3" key="1">
    <citation type="submission" date="2020-02" db="EMBL/GenBank/DDBJ databases">
        <authorList>
            <person name="Ma Q."/>
            <person name="Huang Y."/>
            <person name="Song X."/>
            <person name="Pei D."/>
        </authorList>
    </citation>
    <scope>NUCLEOTIDE SEQUENCE [LARGE SCALE GENOMIC DNA]</scope>
    <source>
        <strain evidence="2">Sxm20200214</strain>
        <tissue evidence="2">Leaf</tissue>
    </source>
</reference>
<gene>
    <name evidence="2" type="ORF">Bca52824_011266</name>
</gene>
<dbReference type="EMBL" id="JAAMPC010000002">
    <property type="protein sequence ID" value="KAG2328538.1"/>
    <property type="molecule type" value="Genomic_DNA"/>
</dbReference>
<proteinExistence type="predicted"/>
<comment type="caution">
    <text evidence="2">The sequence shown here is derived from an EMBL/GenBank/DDBJ whole genome shotgun (WGS) entry which is preliminary data.</text>
</comment>
<keyword evidence="1" id="KW-0472">Membrane</keyword>
<keyword evidence="3" id="KW-1185">Reference proteome</keyword>
<dbReference type="Proteomes" id="UP000886595">
    <property type="component" value="Unassembled WGS sequence"/>
</dbReference>
<protein>
    <submittedName>
        <fullName evidence="2">Uncharacterized protein</fullName>
    </submittedName>
</protein>
<name>A0A8X8BBN0_BRACI</name>
<keyword evidence="1" id="KW-1133">Transmembrane helix</keyword>
<organism evidence="2 3">
    <name type="scientific">Brassica carinata</name>
    <name type="common">Ethiopian mustard</name>
    <name type="synonym">Abyssinian cabbage</name>
    <dbReference type="NCBI Taxonomy" id="52824"/>
    <lineage>
        <taxon>Eukaryota</taxon>
        <taxon>Viridiplantae</taxon>
        <taxon>Streptophyta</taxon>
        <taxon>Embryophyta</taxon>
        <taxon>Tracheophyta</taxon>
        <taxon>Spermatophyta</taxon>
        <taxon>Magnoliopsida</taxon>
        <taxon>eudicotyledons</taxon>
        <taxon>Gunneridae</taxon>
        <taxon>Pentapetalae</taxon>
        <taxon>rosids</taxon>
        <taxon>malvids</taxon>
        <taxon>Brassicales</taxon>
        <taxon>Brassicaceae</taxon>
        <taxon>Brassiceae</taxon>
        <taxon>Brassica</taxon>
    </lineage>
</organism>
<evidence type="ECO:0000313" key="2">
    <source>
        <dbReference type="EMBL" id="KAG2328538.1"/>
    </source>
</evidence>